<protein>
    <submittedName>
        <fullName evidence="1">Uncharacterized protein</fullName>
    </submittedName>
</protein>
<accession>A0A0A8YTY3</accession>
<dbReference type="AlphaFoldDB" id="A0A0A8YTY3"/>
<evidence type="ECO:0000313" key="1">
    <source>
        <dbReference type="EMBL" id="JAD30031.1"/>
    </source>
</evidence>
<proteinExistence type="predicted"/>
<dbReference type="EMBL" id="GBRH01267864">
    <property type="protein sequence ID" value="JAD30031.1"/>
    <property type="molecule type" value="Transcribed_RNA"/>
</dbReference>
<name>A0A0A8YTY3_ARUDO</name>
<reference evidence="1" key="2">
    <citation type="journal article" date="2015" name="Data Brief">
        <title>Shoot transcriptome of the giant reed, Arundo donax.</title>
        <authorList>
            <person name="Barrero R.A."/>
            <person name="Guerrero F.D."/>
            <person name="Moolhuijzen P."/>
            <person name="Goolsby J.A."/>
            <person name="Tidwell J."/>
            <person name="Bellgard S.E."/>
            <person name="Bellgard M.I."/>
        </authorList>
    </citation>
    <scope>NUCLEOTIDE SEQUENCE</scope>
    <source>
        <tissue evidence="1">Shoot tissue taken approximately 20 cm above the soil surface</tissue>
    </source>
</reference>
<organism evidence="1">
    <name type="scientific">Arundo donax</name>
    <name type="common">Giant reed</name>
    <name type="synonym">Donax arundinaceus</name>
    <dbReference type="NCBI Taxonomy" id="35708"/>
    <lineage>
        <taxon>Eukaryota</taxon>
        <taxon>Viridiplantae</taxon>
        <taxon>Streptophyta</taxon>
        <taxon>Embryophyta</taxon>
        <taxon>Tracheophyta</taxon>
        <taxon>Spermatophyta</taxon>
        <taxon>Magnoliopsida</taxon>
        <taxon>Liliopsida</taxon>
        <taxon>Poales</taxon>
        <taxon>Poaceae</taxon>
        <taxon>PACMAD clade</taxon>
        <taxon>Arundinoideae</taxon>
        <taxon>Arundineae</taxon>
        <taxon>Arundo</taxon>
    </lineage>
</organism>
<sequence length="44" mass="4749">MAYPFTLLLKQWGSWTAAGRVHNCVPEDEETGADASETPTALPS</sequence>
<reference evidence="1" key="1">
    <citation type="submission" date="2014-09" db="EMBL/GenBank/DDBJ databases">
        <authorList>
            <person name="Magalhaes I.L.F."/>
            <person name="Oliveira U."/>
            <person name="Santos F.R."/>
            <person name="Vidigal T.H.D.A."/>
            <person name="Brescovit A.D."/>
            <person name="Santos A.J."/>
        </authorList>
    </citation>
    <scope>NUCLEOTIDE SEQUENCE</scope>
    <source>
        <tissue evidence="1">Shoot tissue taken approximately 20 cm above the soil surface</tissue>
    </source>
</reference>